<keyword evidence="2" id="KW-0812">Transmembrane</keyword>
<feature type="transmembrane region" description="Helical" evidence="2">
    <location>
        <begin position="6"/>
        <end position="24"/>
    </location>
</feature>
<reference evidence="3 5" key="1">
    <citation type="journal article" date="2020" name="Stud. Mycol.">
        <title>101 Dothideomycetes genomes: a test case for predicting lifestyles and emergence of pathogens.</title>
        <authorList>
            <person name="Haridas S."/>
            <person name="Albert R."/>
            <person name="Binder M."/>
            <person name="Bloem J."/>
            <person name="Labutti K."/>
            <person name="Salamov A."/>
            <person name="Andreopoulos B."/>
            <person name="Baker S."/>
            <person name="Barry K."/>
            <person name="Bills G."/>
            <person name="Bluhm B."/>
            <person name="Cannon C."/>
            <person name="Castanera R."/>
            <person name="Culley D."/>
            <person name="Daum C."/>
            <person name="Ezra D."/>
            <person name="Gonzalez J."/>
            <person name="Henrissat B."/>
            <person name="Kuo A."/>
            <person name="Liang C."/>
            <person name="Lipzen A."/>
            <person name="Lutzoni F."/>
            <person name="Magnuson J."/>
            <person name="Mondo S."/>
            <person name="Nolan M."/>
            <person name="Ohm R."/>
            <person name="Pangilinan J."/>
            <person name="Park H.-J."/>
            <person name="Ramirez L."/>
            <person name="Alfaro M."/>
            <person name="Sun H."/>
            <person name="Tritt A."/>
            <person name="Yoshinaga Y."/>
            <person name="Zwiers L.-H."/>
            <person name="Turgeon B."/>
            <person name="Goodwin S."/>
            <person name="Spatafora J."/>
            <person name="Crous P."/>
            <person name="Grigoriev I."/>
        </authorList>
    </citation>
    <scope>NUCLEOTIDE SEQUENCE</scope>
    <source>
        <strain evidence="3 5">CBS 304.34</strain>
    </source>
</reference>
<accession>A0A6A6Y075</accession>
<reference evidence="5" key="3">
    <citation type="submission" date="2025-04" db="UniProtKB">
        <authorList>
            <consortium name="RefSeq"/>
        </authorList>
    </citation>
    <scope>IDENTIFICATION</scope>
    <source>
        <strain evidence="5">CBS 304.34</strain>
    </source>
</reference>
<dbReference type="GeneID" id="54463455"/>
<feature type="region of interest" description="Disordered" evidence="1">
    <location>
        <begin position="77"/>
        <end position="100"/>
    </location>
</feature>
<evidence type="ECO:0000256" key="2">
    <source>
        <dbReference type="SAM" id="Phobius"/>
    </source>
</evidence>
<evidence type="ECO:0000313" key="3">
    <source>
        <dbReference type="EMBL" id="KAF2801948.1"/>
    </source>
</evidence>
<dbReference type="Proteomes" id="UP000504636">
    <property type="component" value="Unplaced"/>
</dbReference>
<evidence type="ECO:0000313" key="5">
    <source>
        <dbReference type="RefSeq" id="XP_033568912.1"/>
    </source>
</evidence>
<sequence>MPETAYYEGLLLSAGILIIVWKAWRRTWEGHIRPSGEENPAVILSGPDHQGRARDTEVVEAEVREIKVGNTAFEETRVREMEAGDAEKRNSYEREAAEGY</sequence>
<proteinExistence type="predicted"/>
<keyword evidence="2" id="KW-0472">Membrane</keyword>
<dbReference type="AlphaFoldDB" id="A0A6A6Y075"/>
<keyword evidence="4" id="KW-1185">Reference proteome</keyword>
<reference evidence="5" key="2">
    <citation type="submission" date="2020-04" db="EMBL/GenBank/DDBJ databases">
        <authorList>
            <consortium name="NCBI Genome Project"/>
        </authorList>
    </citation>
    <scope>NUCLEOTIDE SEQUENCE</scope>
    <source>
        <strain evidence="5">CBS 304.34</strain>
    </source>
</reference>
<protein>
    <submittedName>
        <fullName evidence="3 5">Uncharacterized protein</fullName>
    </submittedName>
</protein>
<name>A0A6A6Y075_9PEZI</name>
<keyword evidence="2" id="KW-1133">Transmembrane helix</keyword>
<evidence type="ECO:0000256" key="1">
    <source>
        <dbReference type="SAM" id="MobiDB-lite"/>
    </source>
</evidence>
<organism evidence="3">
    <name type="scientific">Mytilinidion resinicola</name>
    <dbReference type="NCBI Taxonomy" id="574789"/>
    <lineage>
        <taxon>Eukaryota</taxon>
        <taxon>Fungi</taxon>
        <taxon>Dikarya</taxon>
        <taxon>Ascomycota</taxon>
        <taxon>Pezizomycotina</taxon>
        <taxon>Dothideomycetes</taxon>
        <taxon>Pleosporomycetidae</taxon>
        <taxon>Mytilinidiales</taxon>
        <taxon>Mytilinidiaceae</taxon>
        <taxon>Mytilinidion</taxon>
    </lineage>
</organism>
<evidence type="ECO:0000313" key="4">
    <source>
        <dbReference type="Proteomes" id="UP000504636"/>
    </source>
</evidence>
<dbReference type="RefSeq" id="XP_033568912.1">
    <property type="nucleotide sequence ID" value="XM_033722562.1"/>
</dbReference>
<dbReference type="EMBL" id="MU003726">
    <property type="protein sequence ID" value="KAF2801948.1"/>
    <property type="molecule type" value="Genomic_DNA"/>
</dbReference>
<gene>
    <name evidence="3 5" type="ORF">BDZ99DRAFT_483249</name>
</gene>